<feature type="compositionally biased region" description="Acidic residues" evidence="1">
    <location>
        <begin position="317"/>
        <end position="327"/>
    </location>
</feature>
<feature type="compositionally biased region" description="Polar residues" evidence="1">
    <location>
        <begin position="133"/>
        <end position="154"/>
    </location>
</feature>
<feature type="compositionally biased region" description="Polar residues" evidence="1">
    <location>
        <begin position="77"/>
        <end position="87"/>
    </location>
</feature>
<feature type="compositionally biased region" description="Polar residues" evidence="1">
    <location>
        <begin position="226"/>
        <end position="238"/>
    </location>
</feature>
<evidence type="ECO:0000259" key="2">
    <source>
        <dbReference type="Pfam" id="PF13926"/>
    </source>
</evidence>
<dbReference type="Pfam" id="PF13926">
    <property type="entry name" value="DUF4211"/>
    <property type="match status" value="1"/>
</dbReference>
<dbReference type="PANTHER" id="PTHR14689:SF0">
    <property type="entry name" value="COILED-COIL DOMAIN-CONTAINING PROTEIN 82"/>
    <property type="match status" value="1"/>
</dbReference>
<evidence type="ECO:0000256" key="1">
    <source>
        <dbReference type="SAM" id="MobiDB-lite"/>
    </source>
</evidence>
<feature type="compositionally biased region" description="Basic and acidic residues" evidence="1">
    <location>
        <begin position="56"/>
        <end position="69"/>
    </location>
</feature>
<feature type="compositionally biased region" description="Basic residues" evidence="1">
    <location>
        <begin position="1"/>
        <end position="13"/>
    </location>
</feature>
<organism evidence="3 4">
    <name type="scientific">Lineolata rhizophorae</name>
    <dbReference type="NCBI Taxonomy" id="578093"/>
    <lineage>
        <taxon>Eukaryota</taxon>
        <taxon>Fungi</taxon>
        <taxon>Dikarya</taxon>
        <taxon>Ascomycota</taxon>
        <taxon>Pezizomycotina</taxon>
        <taxon>Dothideomycetes</taxon>
        <taxon>Dothideomycetes incertae sedis</taxon>
        <taxon>Lineolatales</taxon>
        <taxon>Lineolataceae</taxon>
        <taxon>Lineolata</taxon>
    </lineage>
</organism>
<feature type="compositionally biased region" description="Polar residues" evidence="1">
    <location>
        <begin position="14"/>
        <end position="28"/>
    </location>
</feature>
<evidence type="ECO:0000313" key="4">
    <source>
        <dbReference type="Proteomes" id="UP000799766"/>
    </source>
</evidence>
<dbReference type="InterPro" id="IPR025451">
    <property type="entry name" value="DUF4211"/>
</dbReference>
<gene>
    <name evidence="3" type="ORF">BDY21DRAFT_143735</name>
</gene>
<feature type="region of interest" description="Disordered" evidence="1">
    <location>
        <begin position="589"/>
        <end position="648"/>
    </location>
</feature>
<feature type="compositionally biased region" description="Acidic residues" evidence="1">
    <location>
        <begin position="155"/>
        <end position="166"/>
    </location>
</feature>
<proteinExistence type="predicted"/>
<reference evidence="3" key="1">
    <citation type="journal article" date="2020" name="Stud. Mycol.">
        <title>101 Dothideomycetes genomes: a test case for predicting lifestyles and emergence of pathogens.</title>
        <authorList>
            <person name="Haridas S."/>
            <person name="Albert R."/>
            <person name="Binder M."/>
            <person name="Bloem J."/>
            <person name="Labutti K."/>
            <person name="Salamov A."/>
            <person name="Andreopoulos B."/>
            <person name="Baker S."/>
            <person name="Barry K."/>
            <person name="Bills G."/>
            <person name="Bluhm B."/>
            <person name="Cannon C."/>
            <person name="Castanera R."/>
            <person name="Culley D."/>
            <person name="Daum C."/>
            <person name="Ezra D."/>
            <person name="Gonzalez J."/>
            <person name="Henrissat B."/>
            <person name="Kuo A."/>
            <person name="Liang C."/>
            <person name="Lipzen A."/>
            <person name="Lutzoni F."/>
            <person name="Magnuson J."/>
            <person name="Mondo S."/>
            <person name="Nolan M."/>
            <person name="Ohm R."/>
            <person name="Pangilinan J."/>
            <person name="Park H.-J."/>
            <person name="Ramirez L."/>
            <person name="Alfaro M."/>
            <person name="Sun H."/>
            <person name="Tritt A."/>
            <person name="Yoshinaga Y."/>
            <person name="Zwiers L.-H."/>
            <person name="Turgeon B."/>
            <person name="Goodwin S."/>
            <person name="Spatafora J."/>
            <person name="Crous P."/>
            <person name="Grigoriev I."/>
        </authorList>
    </citation>
    <scope>NUCLEOTIDE SEQUENCE</scope>
    <source>
        <strain evidence="3">ATCC 16933</strain>
    </source>
</reference>
<dbReference type="OrthoDB" id="21499at2759"/>
<accession>A0A6A6NPD5</accession>
<feature type="compositionally biased region" description="Low complexity" evidence="1">
    <location>
        <begin position="598"/>
        <end position="608"/>
    </location>
</feature>
<feature type="domain" description="DUF4211" evidence="2">
    <location>
        <begin position="462"/>
        <end position="592"/>
    </location>
</feature>
<dbReference type="GO" id="GO:0005634">
    <property type="term" value="C:nucleus"/>
    <property type="evidence" value="ECO:0007669"/>
    <property type="project" value="TreeGrafter"/>
</dbReference>
<feature type="compositionally biased region" description="Acidic residues" evidence="1">
    <location>
        <begin position="433"/>
        <end position="456"/>
    </location>
</feature>
<sequence length="759" mass="84373">MVKRKSGAPKKARQTQLTFTPVPSSSPARTDYSPVVQGRLASVGYEGPPSKRRKVRDVPPDHDGRRLGESHGPGSPGQESNGNQHSRPFTPAPSLSPKSSPLKPGLQTDSPALENPRRSSGFSSPEHSADFLPSNTPRTYPRTRSSARQQQPQLTEDEDEDEGEDDMVLRSKSGRAKTQSVFRRPSPSPAEYSDTDDAPLSQILSKQNKHRHHTVDGSAGAAGPSAENSRAGSSTRPISTPKRRHASTSSDTPTAPKGRAKSKRGRKDDNSSPHAAQHATIDALGGPDESDNEELTETILGKKPMHQARRVAADQEHLDDEDDDDEPIVVRTRTLSRPIITGSKGEEDEDDDDAEPIKQPGRRRAHLARPESHSASSHESDDLREDMEFLNSPVFESGRNRLLEAKAAKTKAMEDLKKSRLRRAAGNNTITIESEESDSDDDDGPVTVEDDYNDDEKADERFIDDEVEDVLGAPTDVQLPIEYSRWRTQPAKVLFRFVVEWMVNKRIHPGFERSDPLYQIAFQKVEHVLKGLAGSIESSAWKLNFTQSLQARPNLAYERVDWDRFCEACGRSNHPATWLMKFSGPPYDENTLEELDSESSSSGSGTADTDLDSDSDSNSDRDDSDQRRKKSKRNSGPTDTTMACPDSPLSGNVESESYYCGKTCKANAAAAHQFRHWRLHLFETVDILLQGRGELSEQKILERHDKPAKALQRDVKQIMETFTKDGHIDDLYHQIKAAISDARGEKDKFFEQREAFSRS</sequence>
<dbReference type="Proteomes" id="UP000799766">
    <property type="component" value="Unassembled WGS sequence"/>
</dbReference>
<keyword evidence="4" id="KW-1185">Reference proteome</keyword>
<feature type="compositionally biased region" description="Basic and acidic residues" evidence="1">
    <location>
        <begin position="368"/>
        <end position="381"/>
    </location>
</feature>
<feature type="compositionally biased region" description="Low complexity" evidence="1">
    <location>
        <begin position="93"/>
        <end position="104"/>
    </location>
</feature>
<name>A0A6A6NPD5_9PEZI</name>
<feature type="region of interest" description="Disordered" evidence="1">
    <location>
        <begin position="1"/>
        <end position="385"/>
    </location>
</feature>
<evidence type="ECO:0000313" key="3">
    <source>
        <dbReference type="EMBL" id="KAF2453242.1"/>
    </source>
</evidence>
<feature type="region of interest" description="Disordered" evidence="1">
    <location>
        <begin position="426"/>
        <end position="456"/>
    </location>
</feature>
<dbReference type="PANTHER" id="PTHR14689">
    <property type="entry name" value="PHORBOL-ESTER_DAG-TYPE DOMAIN-CONTAINING PROTEIN"/>
    <property type="match status" value="1"/>
</dbReference>
<protein>
    <recommendedName>
        <fullName evidence="2">DUF4211 domain-containing protein</fullName>
    </recommendedName>
</protein>
<dbReference type="EMBL" id="MU001699">
    <property type="protein sequence ID" value="KAF2453242.1"/>
    <property type="molecule type" value="Genomic_DNA"/>
</dbReference>
<dbReference type="AlphaFoldDB" id="A0A6A6NPD5"/>